<gene>
    <name evidence="2" type="ORF">ACK2TP_07315</name>
</gene>
<evidence type="ECO:0000313" key="2">
    <source>
        <dbReference type="EMBL" id="MFN2975567.1"/>
    </source>
</evidence>
<feature type="signal peptide" evidence="1">
    <location>
        <begin position="1"/>
        <end position="25"/>
    </location>
</feature>
<name>A0ABW9KIE5_9BACT</name>
<feature type="chain" id="PRO_5046795886" evidence="1">
    <location>
        <begin position="26"/>
        <end position="385"/>
    </location>
</feature>
<comment type="caution">
    <text evidence="2">The sequence shown here is derived from an EMBL/GenBank/DDBJ whole genome shotgun (WGS) entry which is preliminary data.</text>
</comment>
<evidence type="ECO:0000313" key="3">
    <source>
        <dbReference type="Proteomes" id="UP001634747"/>
    </source>
</evidence>
<sequence length="385" mass="41654">MRVWTDAAKVFGVLWVILCGAPAWAQAAAPAADVLTFVNGDRLTGKLLRGVNDTVVFHSDNVGDVTVPLSKVKELQTAGTFAVLRHGAPVKESQALKPQQIVVTAAGVVQSTSGTAQPAIPLKDVAYIVDGATYTKDLVHRAGPLDGWNGTVNLGTTFVQSTQHGGTVNVGGSLVRQVPVLTYFRARNKTTVNVQETYGTLTTPELPASDPTAAPTLASTVKTSIFHADGERDEYTSKRLYLLADTAFDHNFSQGLQLQQVYGAGFGFTPFSTPVHQLDLKADTHYEKQQFLTATSNQNLIGSTISESYRRAFPRKLTLTENFSFLPAWNNLDAYSGHLALGFTMPLLQRLSVNLNGTDDYLNNPSPGYRKNSVQFTTGLAYSLR</sequence>
<accession>A0ABW9KIE5</accession>
<dbReference type="Pfam" id="PF04338">
    <property type="entry name" value="DUF481"/>
    <property type="match status" value="1"/>
</dbReference>
<evidence type="ECO:0000256" key="1">
    <source>
        <dbReference type="SAM" id="SignalP"/>
    </source>
</evidence>
<dbReference type="InterPro" id="IPR007433">
    <property type="entry name" value="DUF481"/>
</dbReference>
<proteinExistence type="predicted"/>
<protein>
    <submittedName>
        <fullName evidence="2">DUF481 domain-containing protein</fullName>
    </submittedName>
</protein>
<keyword evidence="1" id="KW-0732">Signal</keyword>
<dbReference type="Proteomes" id="UP001634747">
    <property type="component" value="Unassembled WGS sequence"/>
</dbReference>
<dbReference type="EMBL" id="JBJYXY010000001">
    <property type="protein sequence ID" value="MFN2975567.1"/>
    <property type="molecule type" value="Genomic_DNA"/>
</dbReference>
<reference evidence="2 3" key="1">
    <citation type="submission" date="2024-12" db="EMBL/GenBank/DDBJ databases">
        <authorList>
            <person name="Lee Y."/>
        </authorList>
    </citation>
    <scope>NUCLEOTIDE SEQUENCE [LARGE SCALE GENOMIC DNA]</scope>
    <source>
        <strain evidence="2 3">03SUJ4</strain>
    </source>
</reference>
<dbReference type="RefSeq" id="WP_263412910.1">
    <property type="nucleotide sequence ID" value="NZ_BAABBH010000001.1"/>
</dbReference>
<keyword evidence="3" id="KW-1185">Reference proteome</keyword>
<organism evidence="2 3">
    <name type="scientific">Terriglobus aquaticus</name>
    <dbReference type="NCBI Taxonomy" id="940139"/>
    <lineage>
        <taxon>Bacteria</taxon>
        <taxon>Pseudomonadati</taxon>
        <taxon>Acidobacteriota</taxon>
        <taxon>Terriglobia</taxon>
        <taxon>Terriglobales</taxon>
        <taxon>Acidobacteriaceae</taxon>
        <taxon>Terriglobus</taxon>
    </lineage>
</organism>